<feature type="transmembrane region" description="Helical" evidence="2">
    <location>
        <begin position="99"/>
        <end position="119"/>
    </location>
</feature>
<evidence type="ECO:0000256" key="1">
    <source>
        <dbReference type="SAM" id="MobiDB-lite"/>
    </source>
</evidence>
<protein>
    <submittedName>
        <fullName evidence="4">DoxX family protein</fullName>
    </submittedName>
</protein>
<keyword evidence="2" id="KW-0812">Transmembrane</keyword>
<dbReference type="InterPro" id="IPR007301">
    <property type="entry name" value="DoxD"/>
</dbReference>
<evidence type="ECO:0000313" key="5">
    <source>
        <dbReference type="Proteomes" id="UP001354931"/>
    </source>
</evidence>
<feature type="transmembrane region" description="Helical" evidence="2">
    <location>
        <begin position="156"/>
        <end position="180"/>
    </location>
</feature>
<dbReference type="RefSeq" id="WP_326021024.1">
    <property type="nucleotide sequence ID" value="NZ_JAOZYC010000149.1"/>
</dbReference>
<keyword evidence="5" id="KW-1185">Reference proteome</keyword>
<sequence>MALHASDSPARHGATGAPRRSAGSQDDVVVRAPAARGILAASRVLVGFYFLWAFLDKTFGFGKATPSSGSWLNGGSPTEGFLLHGTTGPFAHMFDSVAGAWWLDLVFMLGLFGVGLAMILGIGTRIAAAAGTLMMASMWLVTLWPDSNPFMDDHWMITLVLLITAATGAGRYYGLGAVWAQLPAVRKNRWLI</sequence>
<accession>A0ABU6FCN1</accession>
<dbReference type="Pfam" id="PF04173">
    <property type="entry name" value="DoxD"/>
    <property type="match status" value="1"/>
</dbReference>
<evidence type="ECO:0000259" key="3">
    <source>
        <dbReference type="Pfam" id="PF04173"/>
    </source>
</evidence>
<keyword evidence="2" id="KW-0472">Membrane</keyword>
<feature type="transmembrane region" description="Helical" evidence="2">
    <location>
        <begin position="126"/>
        <end position="144"/>
    </location>
</feature>
<keyword evidence="2" id="KW-1133">Transmembrane helix</keyword>
<reference evidence="4 5" key="1">
    <citation type="submission" date="2022-10" db="EMBL/GenBank/DDBJ databases">
        <authorList>
            <person name="Xie J."/>
            <person name="Shen N."/>
        </authorList>
    </citation>
    <scope>NUCLEOTIDE SEQUENCE [LARGE SCALE GENOMIC DNA]</scope>
    <source>
        <strain evidence="4 5">YIM65594</strain>
    </source>
</reference>
<proteinExistence type="predicted"/>
<evidence type="ECO:0000313" key="4">
    <source>
        <dbReference type="EMBL" id="MEB8341703.1"/>
    </source>
</evidence>
<gene>
    <name evidence="4" type="ORF">OKJ99_29835</name>
</gene>
<organism evidence="4 5">
    <name type="scientific">Streptomyces endophyticus</name>
    <dbReference type="NCBI Taxonomy" id="714166"/>
    <lineage>
        <taxon>Bacteria</taxon>
        <taxon>Bacillati</taxon>
        <taxon>Actinomycetota</taxon>
        <taxon>Actinomycetes</taxon>
        <taxon>Kitasatosporales</taxon>
        <taxon>Streptomycetaceae</taxon>
        <taxon>Streptomyces</taxon>
    </lineage>
</organism>
<feature type="region of interest" description="Disordered" evidence="1">
    <location>
        <begin position="1"/>
        <end position="24"/>
    </location>
</feature>
<dbReference type="Proteomes" id="UP001354931">
    <property type="component" value="Unassembled WGS sequence"/>
</dbReference>
<name>A0ABU6FCN1_9ACTN</name>
<feature type="domain" description="TQO small subunit DoxD" evidence="3">
    <location>
        <begin position="43"/>
        <end position="167"/>
    </location>
</feature>
<comment type="caution">
    <text evidence="4">The sequence shown here is derived from an EMBL/GenBank/DDBJ whole genome shotgun (WGS) entry which is preliminary data.</text>
</comment>
<dbReference type="EMBL" id="JAOZYC010000149">
    <property type="protein sequence ID" value="MEB8341703.1"/>
    <property type="molecule type" value="Genomic_DNA"/>
</dbReference>
<evidence type="ECO:0000256" key="2">
    <source>
        <dbReference type="SAM" id="Phobius"/>
    </source>
</evidence>
<feature type="transmembrane region" description="Helical" evidence="2">
    <location>
        <begin position="37"/>
        <end position="55"/>
    </location>
</feature>